<dbReference type="EMBL" id="CP026377">
    <property type="protein sequence ID" value="AUX93430.1"/>
    <property type="molecule type" value="Genomic_DNA"/>
</dbReference>
<dbReference type="InterPro" id="IPR000600">
    <property type="entry name" value="ROK"/>
</dbReference>
<dbReference type="InterPro" id="IPR036388">
    <property type="entry name" value="WH-like_DNA-bd_sf"/>
</dbReference>
<dbReference type="PANTHER" id="PTHR18964">
    <property type="entry name" value="ROK (REPRESSOR, ORF, KINASE) FAMILY"/>
    <property type="match status" value="1"/>
</dbReference>
<dbReference type="OrthoDB" id="9810372at2"/>
<dbReference type="KEGG" id="pgz:C2E15_10290"/>
<dbReference type="GO" id="GO:0006351">
    <property type="term" value="P:DNA-templated transcription"/>
    <property type="evidence" value="ECO:0007669"/>
    <property type="project" value="TreeGrafter"/>
</dbReference>
<reference evidence="2 3" key="1">
    <citation type="submission" date="2018-01" db="EMBL/GenBank/DDBJ databases">
        <title>Complete and assembled Genome of Pantoea gaviniae DSM22758T.</title>
        <authorList>
            <person name="Stevens M.J.A."/>
            <person name="Zurfluh K."/>
            <person name="Stephan R."/>
        </authorList>
    </citation>
    <scope>NUCLEOTIDE SEQUENCE [LARGE SCALE GENOMIC DNA]</scope>
    <source>
        <strain evidence="2 3">DSM 22758</strain>
    </source>
</reference>
<comment type="similarity">
    <text evidence="1">Belongs to the ROK (NagC/XylR) family.</text>
</comment>
<organism evidence="2 3">
    <name type="scientific">Mixta gaviniae</name>
    <dbReference type="NCBI Taxonomy" id="665914"/>
    <lineage>
        <taxon>Bacteria</taxon>
        <taxon>Pseudomonadati</taxon>
        <taxon>Pseudomonadota</taxon>
        <taxon>Gammaproteobacteria</taxon>
        <taxon>Enterobacterales</taxon>
        <taxon>Erwiniaceae</taxon>
        <taxon>Mixta</taxon>
    </lineage>
</organism>
<evidence type="ECO:0000313" key="2">
    <source>
        <dbReference type="EMBL" id="AUX93430.1"/>
    </source>
</evidence>
<dbReference type="Proteomes" id="UP000238365">
    <property type="component" value="Chromosome"/>
</dbReference>
<sequence>MKQIGLNNFQVRKHNKALFMMFMWRHKRLSKSQLAQLSGLTIPATTKILDELIDEGKIDHSAIALSHRGLNSGSFQLPESGPWTLCMCITPTRIEFQLADAQLVAKGECQQKAISAATPDALLNEIEALWRQVCQQWPKKKINLALAVHGQVDPVTGVSQHMPQAAWKAPVQLKYLLEERLSIEVRVDNDCIMLTLAEKWLNRNQQGEFCVINVDYGIGSSFVINGEIFRGNLYGSGQIGHTIIAPHGSLCSCGRQGCLETVASLSALKQAARLRNRALPPLTNRQLLAQWQAGDPWIADWVHHAAEAIGMSLYNFLNTLNINQIWLYGRSCAFGESWRKTIIQQIDFNPFDPRDSLKNRATNIHFGLLDRASQLLGIGYLYVENGELAPLSKLL</sequence>
<dbReference type="SUPFAM" id="SSF53067">
    <property type="entry name" value="Actin-like ATPase domain"/>
    <property type="match status" value="1"/>
</dbReference>
<protein>
    <recommendedName>
        <fullName evidence="4">ROK family transcriptional regulator</fullName>
    </recommendedName>
</protein>
<dbReference type="PANTHER" id="PTHR18964:SF149">
    <property type="entry name" value="BIFUNCTIONAL UDP-N-ACETYLGLUCOSAMINE 2-EPIMERASE_N-ACETYLMANNOSAMINE KINASE"/>
    <property type="match status" value="1"/>
</dbReference>
<proteinExistence type="inferred from homology"/>
<accession>A0A1X1DYW1</accession>
<evidence type="ECO:0000313" key="3">
    <source>
        <dbReference type="Proteomes" id="UP000238365"/>
    </source>
</evidence>
<dbReference type="InterPro" id="IPR036390">
    <property type="entry name" value="WH_DNA-bd_sf"/>
</dbReference>
<dbReference type="Gene3D" id="3.30.420.40">
    <property type="match status" value="2"/>
</dbReference>
<evidence type="ECO:0000256" key="1">
    <source>
        <dbReference type="ARBA" id="ARBA00006479"/>
    </source>
</evidence>
<dbReference type="Pfam" id="PF00480">
    <property type="entry name" value="ROK"/>
    <property type="match status" value="1"/>
</dbReference>
<gene>
    <name evidence="2" type="ORF">C2E15_10290</name>
</gene>
<dbReference type="AlphaFoldDB" id="A0A1X1DYW1"/>
<dbReference type="GO" id="GO:0003677">
    <property type="term" value="F:DNA binding"/>
    <property type="evidence" value="ECO:0007669"/>
    <property type="project" value="TreeGrafter"/>
</dbReference>
<keyword evidence="3" id="KW-1185">Reference proteome</keyword>
<name>A0A1X1DYW1_9GAMM</name>
<dbReference type="Gene3D" id="1.10.10.10">
    <property type="entry name" value="Winged helix-like DNA-binding domain superfamily/Winged helix DNA-binding domain"/>
    <property type="match status" value="1"/>
</dbReference>
<dbReference type="RefSeq" id="WP_104957282.1">
    <property type="nucleotide sequence ID" value="NZ_CP026377.1"/>
</dbReference>
<dbReference type="SUPFAM" id="SSF46785">
    <property type="entry name" value="Winged helix' DNA-binding domain"/>
    <property type="match status" value="1"/>
</dbReference>
<evidence type="ECO:0008006" key="4">
    <source>
        <dbReference type="Google" id="ProtNLM"/>
    </source>
</evidence>
<dbReference type="InterPro" id="IPR043129">
    <property type="entry name" value="ATPase_NBD"/>
</dbReference>